<dbReference type="SUPFAM" id="SSF52047">
    <property type="entry name" value="RNI-like"/>
    <property type="match status" value="1"/>
</dbReference>
<gene>
    <name evidence="1" type="ORF">MELLADRAFT_69086</name>
</gene>
<organism evidence="2">
    <name type="scientific">Melampsora larici-populina (strain 98AG31 / pathotype 3-4-7)</name>
    <name type="common">Poplar leaf rust fungus</name>
    <dbReference type="NCBI Taxonomy" id="747676"/>
    <lineage>
        <taxon>Eukaryota</taxon>
        <taxon>Fungi</taxon>
        <taxon>Dikarya</taxon>
        <taxon>Basidiomycota</taxon>
        <taxon>Pucciniomycotina</taxon>
        <taxon>Pucciniomycetes</taxon>
        <taxon>Pucciniales</taxon>
        <taxon>Melampsoraceae</taxon>
        <taxon>Melampsora</taxon>
    </lineage>
</organism>
<keyword evidence="2" id="KW-1185">Reference proteome</keyword>
<evidence type="ECO:0000313" key="2">
    <source>
        <dbReference type="Proteomes" id="UP000001072"/>
    </source>
</evidence>
<dbReference type="InParanoid" id="F4S9C1"/>
<dbReference type="AlphaFoldDB" id="F4S9C1"/>
<dbReference type="KEGG" id="mlr:MELLADRAFT_69086"/>
<proteinExistence type="predicted"/>
<dbReference type="VEuPathDB" id="FungiDB:MELLADRAFT_69086"/>
<dbReference type="Proteomes" id="UP000001072">
    <property type="component" value="Unassembled WGS sequence"/>
</dbReference>
<dbReference type="GeneID" id="18931168"/>
<dbReference type="InterPro" id="IPR032675">
    <property type="entry name" value="LRR_dom_sf"/>
</dbReference>
<sequence>MPSSSRTAQLALWREIVLNRESIKPVNQHLDFIRKRFDKLDSEGFIWSKESVLDIFLQLGLSESPHDSFSSASEVVGSRLQGFKSLSGGRKEVIEIQKSEHTFRPLGLMDLPIEVFDNILKNLDGIAKLEAAEIYKEKRRAMPTVAMATPIDLWTEDILLKHGTYVRSLSLTLSANCTKPADCENDEDQYMEPISPESVRALIKRCPNVSELGIKCDYEAGYRDTGGTETFLLELIPLLSSLKQLRHLTLDDGQKITVRNGHEYFKLRIVNGLTSEIVASLPLLESFNCQAITASGDQQKLGNSSFGFNLSQLKSLSHLTLWDIKDVDVTWCLFDWPRTITKLVIQECVNLSLSSAHRLINHITPCLTMLTLEFTPKYRDDIAEIDYTWEVDPTWDPHSRFCLPSLTDLKFSTSNGDLVTSFQDCKSL</sequence>
<protein>
    <recommendedName>
        <fullName evidence="3">F-box domain-containing protein</fullName>
    </recommendedName>
</protein>
<accession>F4S9C1</accession>
<evidence type="ECO:0008006" key="3">
    <source>
        <dbReference type="Google" id="ProtNLM"/>
    </source>
</evidence>
<name>F4S9C1_MELLP</name>
<evidence type="ECO:0000313" key="1">
    <source>
        <dbReference type="EMBL" id="EGF98699.1"/>
    </source>
</evidence>
<dbReference type="Gene3D" id="3.80.10.10">
    <property type="entry name" value="Ribonuclease Inhibitor"/>
    <property type="match status" value="1"/>
</dbReference>
<dbReference type="RefSeq" id="XP_007417984.1">
    <property type="nucleotide sequence ID" value="XM_007417922.1"/>
</dbReference>
<dbReference type="HOGENOM" id="CLU_038719_0_0_1"/>
<dbReference type="EMBL" id="GL883170">
    <property type="protein sequence ID" value="EGF98699.1"/>
    <property type="molecule type" value="Genomic_DNA"/>
</dbReference>
<reference evidence="2" key="1">
    <citation type="journal article" date="2011" name="Proc. Natl. Acad. Sci. U.S.A.">
        <title>Obligate biotrophy features unraveled by the genomic analysis of rust fungi.</title>
        <authorList>
            <person name="Duplessis S."/>
            <person name="Cuomo C.A."/>
            <person name="Lin Y.-C."/>
            <person name="Aerts A."/>
            <person name="Tisserant E."/>
            <person name="Veneault-Fourrey C."/>
            <person name="Joly D.L."/>
            <person name="Hacquard S."/>
            <person name="Amselem J."/>
            <person name="Cantarel B.L."/>
            <person name="Chiu R."/>
            <person name="Coutinho P.M."/>
            <person name="Feau N."/>
            <person name="Field M."/>
            <person name="Frey P."/>
            <person name="Gelhaye E."/>
            <person name="Goldberg J."/>
            <person name="Grabherr M.G."/>
            <person name="Kodira C.D."/>
            <person name="Kohler A."/>
            <person name="Kuees U."/>
            <person name="Lindquist E.A."/>
            <person name="Lucas S.M."/>
            <person name="Mago R."/>
            <person name="Mauceli E."/>
            <person name="Morin E."/>
            <person name="Murat C."/>
            <person name="Pangilinan J.L."/>
            <person name="Park R."/>
            <person name="Pearson M."/>
            <person name="Quesneville H."/>
            <person name="Rouhier N."/>
            <person name="Sakthikumar S."/>
            <person name="Salamov A.A."/>
            <person name="Schmutz J."/>
            <person name="Selles B."/>
            <person name="Shapiro H."/>
            <person name="Tanguay P."/>
            <person name="Tuskan G.A."/>
            <person name="Henrissat B."/>
            <person name="Van de Peer Y."/>
            <person name="Rouze P."/>
            <person name="Ellis J.G."/>
            <person name="Dodds P.N."/>
            <person name="Schein J.E."/>
            <person name="Zhong S."/>
            <person name="Hamelin R.C."/>
            <person name="Grigoriev I.V."/>
            <person name="Szabo L.J."/>
            <person name="Martin F."/>
        </authorList>
    </citation>
    <scope>NUCLEOTIDE SEQUENCE [LARGE SCALE GENOMIC DNA]</scope>
    <source>
        <strain evidence="2">98AG31 / pathotype 3-4-7</strain>
    </source>
</reference>